<keyword evidence="1" id="KW-0175">Coiled coil</keyword>
<organism evidence="2 3">
    <name type="scientific">Oncorhynchus mykiss</name>
    <name type="common">Rainbow trout</name>
    <name type="synonym">Salmo gairdneri</name>
    <dbReference type="NCBI Taxonomy" id="8022"/>
    <lineage>
        <taxon>Eukaryota</taxon>
        <taxon>Metazoa</taxon>
        <taxon>Chordata</taxon>
        <taxon>Craniata</taxon>
        <taxon>Vertebrata</taxon>
        <taxon>Euteleostomi</taxon>
        <taxon>Actinopterygii</taxon>
        <taxon>Neopterygii</taxon>
        <taxon>Teleostei</taxon>
        <taxon>Protacanthopterygii</taxon>
        <taxon>Salmoniformes</taxon>
        <taxon>Salmonidae</taxon>
        <taxon>Salmoninae</taxon>
        <taxon>Oncorhynchus</taxon>
    </lineage>
</organism>
<reference evidence="2" key="1">
    <citation type="journal article" date="2014" name="Nat. Commun.">
        <title>The rainbow trout genome provides novel insights into evolution after whole-genome duplication in vertebrates.</title>
        <authorList>
            <person name="Berthelot C."/>
            <person name="Brunet F."/>
            <person name="Chalopin D."/>
            <person name="Juanchich A."/>
            <person name="Bernard M."/>
            <person name="Noel B."/>
            <person name="Bento P."/>
            <person name="Da Silva C."/>
            <person name="Labadie K."/>
            <person name="Alberti A."/>
            <person name="Aury J.M."/>
            <person name="Louis A."/>
            <person name="Dehais P."/>
            <person name="Bardou P."/>
            <person name="Montfort J."/>
            <person name="Klopp C."/>
            <person name="Cabau C."/>
            <person name="Gaspin C."/>
            <person name="Thorgaard G.H."/>
            <person name="Boussaha M."/>
            <person name="Quillet E."/>
            <person name="Guyomard R."/>
            <person name="Galiana D."/>
            <person name="Bobe J."/>
            <person name="Volff J.N."/>
            <person name="Genet C."/>
            <person name="Wincker P."/>
            <person name="Jaillon O."/>
            <person name="Roest Crollius H."/>
            <person name="Guiguen Y."/>
        </authorList>
    </citation>
    <scope>NUCLEOTIDE SEQUENCE [LARGE SCALE GENOMIC DNA]</scope>
</reference>
<evidence type="ECO:0000313" key="2">
    <source>
        <dbReference type="EMBL" id="CDR00622.1"/>
    </source>
</evidence>
<proteinExistence type="predicted"/>
<evidence type="ECO:0000313" key="3">
    <source>
        <dbReference type="Proteomes" id="UP000193380"/>
    </source>
</evidence>
<name>A0A060Z9S4_ONCMY</name>
<gene>
    <name evidence="2" type="ORF">GSONMT00053372001</name>
</gene>
<dbReference type="PaxDb" id="8022-A0A060Z9S4"/>
<evidence type="ECO:0000256" key="1">
    <source>
        <dbReference type="SAM" id="Coils"/>
    </source>
</evidence>
<protein>
    <submittedName>
        <fullName evidence="2">Uncharacterized protein</fullName>
    </submittedName>
</protein>
<feature type="coiled-coil region" evidence="1">
    <location>
        <begin position="26"/>
        <end position="67"/>
    </location>
</feature>
<sequence length="104" mass="12118">MDQQRNKLEGMLKDVHLKCQDQSTLISSLQTQIHSQESDLQSQENELSRTKSDLNKLQLEETQLEQNLLTGRMQLDSIIKSLKATQDEINQVYAVAHYHRQMSY</sequence>
<dbReference type="AlphaFoldDB" id="A0A060Z9S4"/>
<dbReference type="Proteomes" id="UP000193380">
    <property type="component" value="Unassembled WGS sequence"/>
</dbReference>
<dbReference type="EMBL" id="FR959044">
    <property type="protein sequence ID" value="CDR00622.1"/>
    <property type="molecule type" value="Genomic_DNA"/>
</dbReference>
<accession>A0A060Z9S4</accession>
<reference evidence="2" key="2">
    <citation type="submission" date="2014-03" db="EMBL/GenBank/DDBJ databases">
        <authorList>
            <person name="Genoscope - CEA"/>
        </authorList>
    </citation>
    <scope>NUCLEOTIDE SEQUENCE</scope>
</reference>
<dbReference type="STRING" id="8022.A0A060Z9S4"/>